<proteinExistence type="predicted"/>
<gene>
    <name evidence="1" type="ORF">ACFO0G_07665</name>
</gene>
<dbReference type="EMBL" id="JBHSDQ010000002">
    <property type="protein sequence ID" value="MFC4395965.1"/>
    <property type="molecule type" value="Genomic_DNA"/>
</dbReference>
<comment type="caution">
    <text evidence="1">The sequence shown here is derived from an EMBL/GenBank/DDBJ whole genome shotgun (WGS) entry which is preliminary data.</text>
</comment>
<protein>
    <submittedName>
        <fullName evidence="1">DUF1579 domain-containing protein</fullName>
    </submittedName>
</protein>
<evidence type="ECO:0000313" key="2">
    <source>
        <dbReference type="Proteomes" id="UP001595778"/>
    </source>
</evidence>
<keyword evidence="2" id="KW-1185">Reference proteome</keyword>
<evidence type="ECO:0000313" key="1">
    <source>
        <dbReference type="EMBL" id="MFC4395965.1"/>
    </source>
</evidence>
<name>A0ABV8WK24_9MICC</name>
<sequence length="160" mass="17410">MDRPLPPGPVPEALGAFLGHWSGTTHWEATAWSPAHTDAVEVAFATAAGGHAVAMTYRHTEPDGSCSEGVGIFAADPIHANTFWYHTTAAGMPLESRDRATWRDGTLTVERRRGSATVRHVLNARDGVLTHSAGLWRRHRNELVPLMTTVCQRVPSAPRD</sequence>
<accession>A0ABV8WK24</accession>
<dbReference type="Proteomes" id="UP001595778">
    <property type="component" value="Unassembled WGS sequence"/>
</dbReference>
<dbReference type="RefSeq" id="WP_286403144.1">
    <property type="nucleotide sequence ID" value="NZ_JBHSDQ010000002.1"/>
</dbReference>
<organism evidence="1 2">
    <name type="scientific">Arthrobacter sedimenti</name>
    <dbReference type="NCBI Taxonomy" id="2694931"/>
    <lineage>
        <taxon>Bacteria</taxon>
        <taxon>Bacillati</taxon>
        <taxon>Actinomycetota</taxon>
        <taxon>Actinomycetes</taxon>
        <taxon>Micrococcales</taxon>
        <taxon>Micrococcaceae</taxon>
        <taxon>Arthrobacter</taxon>
    </lineage>
</organism>
<reference evidence="2" key="1">
    <citation type="journal article" date="2019" name="Int. J. Syst. Evol. Microbiol.">
        <title>The Global Catalogue of Microorganisms (GCM) 10K type strain sequencing project: providing services to taxonomists for standard genome sequencing and annotation.</title>
        <authorList>
            <consortium name="The Broad Institute Genomics Platform"/>
            <consortium name="The Broad Institute Genome Sequencing Center for Infectious Disease"/>
            <person name="Wu L."/>
            <person name="Ma J."/>
        </authorList>
    </citation>
    <scope>NUCLEOTIDE SEQUENCE [LARGE SCALE GENOMIC DNA]</scope>
    <source>
        <strain evidence="2">PJ61</strain>
    </source>
</reference>